<dbReference type="AlphaFoldDB" id="A0A6J4PM94"/>
<keyword evidence="1" id="KW-0547">Nucleotide-binding</keyword>
<reference evidence="1" key="1">
    <citation type="submission" date="2020-02" db="EMBL/GenBank/DDBJ databases">
        <authorList>
            <person name="Meier V. D."/>
        </authorList>
    </citation>
    <scope>NUCLEOTIDE SEQUENCE</scope>
    <source>
        <strain evidence="1">AVDCRST_MAG35</strain>
    </source>
</reference>
<organism evidence="1">
    <name type="scientific">uncultured Quadrisphaera sp</name>
    <dbReference type="NCBI Taxonomy" id="904978"/>
    <lineage>
        <taxon>Bacteria</taxon>
        <taxon>Bacillati</taxon>
        <taxon>Actinomycetota</taxon>
        <taxon>Actinomycetes</taxon>
        <taxon>Kineosporiales</taxon>
        <taxon>Kineosporiaceae</taxon>
        <taxon>Quadrisphaera</taxon>
        <taxon>environmental samples</taxon>
    </lineage>
</organism>
<dbReference type="InterPro" id="IPR027417">
    <property type="entry name" value="P-loop_NTPase"/>
</dbReference>
<protein>
    <submittedName>
        <fullName evidence="1">ATP-binding protein</fullName>
    </submittedName>
</protein>
<dbReference type="GO" id="GO:0005524">
    <property type="term" value="F:ATP binding"/>
    <property type="evidence" value="ECO:0007669"/>
    <property type="project" value="UniProtKB-KW"/>
</dbReference>
<dbReference type="Gene3D" id="3.40.50.300">
    <property type="entry name" value="P-loop containing nucleotide triphosphate hydrolases"/>
    <property type="match status" value="1"/>
</dbReference>
<gene>
    <name evidence="1" type="ORF">AVDCRST_MAG35-1816</name>
</gene>
<name>A0A6J4PM94_9ACTN</name>
<evidence type="ECO:0000313" key="1">
    <source>
        <dbReference type="EMBL" id="CAA9417986.1"/>
    </source>
</evidence>
<dbReference type="SUPFAM" id="SSF52540">
    <property type="entry name" value="P-loop containing nucleoside triphosphate hydrolases"/>
    <property type="match status" value="1"/>
</dbReference>
<accession>A0A6J4PM94</accession>
<keyword evidence="1" id="KW-0067">ATP-binding</keyword>
<dbReference type="EMBL" id="CADCUY010000377">
    <property type="protein sequence ID" value="CAA9417986.1"/>
    <property type="molecule type" value="Genomic_DNA"/>
</dbReference>
<proteinExistence type="predicted"/>
<sequence>MGAVPPASGPAPLVARVVLLCGPSGVGKTSLVRRLGLPAVALDDHYRDADAEGLPHRRGTVDWDDPRSWDADAALATLTALCTRGWADVPVYDIPTSRRTGTTRLSLGGAPLVVAEGIFAAQLVGPCRDAGLLADAVCVALAPTRTFWRRLLRDLAEMRKPPVLLLRRGWALCRAQPALVARWSALGCRVLTPARAEAEIRALAGRAPAGRRPA</sequence>